<keyword evidence="3" id="KW-1185">Reference proteome</keyword>
<evidence type="ECO:0000313" key="4">
    <source>
        <dbReference type="Proteomes" id="UP000544107"/>
    </source>
</evidence>
<sequence length="315" mass="34385">MADILSSAASTLVSEKINSDDRQWIHILPLGTVSGRDGRGPYTVVDPDSVMAETRRYHGKTQMLVDFEHQSVNAAHSGKPAPAAGWIASLQARSDGIWAHVKWTPEAAKMIRQRAYRYLSPVFHHDAKGMVKRILNVALTNTPNLDLTAVARSEVFSMNEVQLTELRTLLGLASDADFGAIREAISALMAASNSAHPDPTKFVSIGDFERVVAEGNKLRQGISQQAAETHVSGLIRSGSLAPFLREWALNLCSVNKPQLDSFVERTGPFFTQVMSSQVQGAYYSKATTKLSEDQLAICRIMGLSEAEFISAQIGE</sequence>
<evidence type="ECO:0000313" key="3">
    <source>
        <dbReference type="Proteomes" id="UP000185598"/>
    </source>
</evidence>
<accession>A0A1Q9A3V1</accession>
<reference evidence="2 3" key="1">
    <citation type="submission" date="2016-09" db="EMBL/GenBank/DDBJ databases">
        <title>Rhizobium oryziradicis sp. nov., isolated from the root of rice.</title>
        <authorList>
            <person name="Zhao J."/>
            <person name="Zhang X."/>
        </authorList>
    </citation>
    <scope>NUCLEOTIDE SEQUENCE [LARGE SCALE GENOMIC DNA]</scope>
    <source>
        <strain evidence="2 3">14971</strain>
    </source>
</reference>
<dbReference type="Proteomes" id="UP000185598">
    <property type="component" value="Unassembled WGS sequence"/>
</dbReference>
<name>A0A1Q9A3V1_9HYPH</name>
<reference evidence="1 4" key="2">
    <citation type="submission" date="2020-08" db="EMBL/GenBank/DDBJ databases">
        <title>Genomic Encyclopedia of Type Strains, Phase IV (KMG-IV): sequencing the most valuable type-strain genomes for metagenomic binning, comparative biology and taxonomic classification.</title>
        <authorList>
            <person name="Goeker M."/>
        </authorList>
    </citation>
    <scope>NUCLEOTIDE SEQUENCE [LARGE SCALE GENOMIC DNA]</scope>
    <source>
        <strain evidence="1 4">DSM 100021</strain>
    </source>
</reference>
<dbReference type="EMBL" id="JACIED010000001">
    <property type="protein sequence ID" value="MBB4006222.1"/>
    <property type="molecule type" value="Genomic_DNA"/>
</dbReference>
<comment type="caution">
    <text evidence="2">The sequence shown here is derived from an EMBL/GenBank/DDBJ whole genome shotgun (WGS) entry which is preliminary data.</text>
</comment>
<evidence type="ECO:0000313" key="1">
    <source>
        <dbReference type="EMBL" id="MBB4006222.1"/>
    </source>
</evidence>
<proteinExistence type="predicted"/>
<protein>
    <submittedName>
        <fullName evidence="1">Phage I-like protein</fullName>
    </submittedName>
</protein>
<dbReference type="OrthoDB" id="7306769at2"/>
<dbReference type="EMBL" id="MKIN01000022">
    <property type="protein sequence ID" value="OLP49206.1"/>
    <property type="molecule type" value="Genomic_DNA"/>
</dbReference>
<dbReference type="Pfam" id="PF10123">
    <property type="entry name" value="Mu-like_Pro"/>
    <property type="match status" value="1"/>
</dbReference>
<organism evidence="2 3">
    <name type="scientific">Allorhizobium taibaishanense</name>
    <dbReference type="NCBI Taxonomy" id="887144"/>
    <lineage>
        <taxon>Bacteria</taxon>
        <taxon>Pseudomonadati</taxon>
        <taxon>Pseudomonadota</taxon>
        <taxon>Alphaproteobacteria</taxon>
        <taxon>Hyphomicrobiales</taxon>
        <taxon>Rhizobiaceae</taxon>
        <taxon>Rhizobium/Agrobacterium group</taxon>
        <taxon>Allorhizobium</taxon>
    </lineage>
</organism>
<dbReference type="RefSeq" id="WP_075614994.1">
    <property type="nucleotide sequence ID" value="NZ_JACIED010000001.1"/>
</dbReference>
<dbReference type="AlphaFoldDB" id="A0A1Q9A3V1"/>
<dbReference type="PIRSF" id="PIRSF016624">
    <property type="entry name" value="Mu_prophg_I"/>
    <property type="match status" value="1"/>
</dbReference>
<evidence type="ECO:0000313" key="2">
    <source>
        <dbReference type="EMBL" id="OLP49206.1"/>
    </source>
</evidence>
<dbReference type="STRING" id="887144.BJF91_19195"/>
<gene>
    <name evidence="2" type="ORF">BJF91_19195</name>
    <name evidence="1" type="ORF">GGQ71_000458</name>
</gene>
<dbReference type="Proteomes" id="UP000544107">
    <property type="component" value="Unassembled WGS sequence"/>
</dbReference>
<dbReference type="InterPro" id="IPR012106">
    <property type="entry name" value="Phage_Mu_Gp1"/>
</dbReference>